<dbReference type="STRING" id="981085.W9RVE8"/>
<protein>
    <submittedName>
        <fullName evidence="2">Uncharacterized protein</fullName>
    </submittedName>
</protein>
<gene>
    <name evidence="2" type="ORF">L484_013016</name>
</gene>
<reference evidence="3" key="1">
    <citation type="submission" date="2013-01" db="EMBL/GenBank/DDBJ databases">
        <title>Draft Genome Sequence of a Mulberry Tree, Morus notabilis C.K. Schneid.</title>
        <authorList>
            <person name="He N."/>
            <person name="Zhao S."/>
        </authorList>
    </citation>
    <scope>NUCLEOTIDE SEQUENCE</scope>
</reference>
<dbReference type="KEGG" id="mnt:21396204"/>
<dbReference type="AlphaFoldDB" id="W9RVE8"/>
<name>W9RVE8_9ROSA</name>
<feature type="compositionally biased region" description="Basic residues" evidence="1">
    <location>
        <begin position="69"/>
        <end position="82"/>
    </location>
</feature>
<evidence type="ECO:0000313" key="3">
    <source>
        <dbReference type="Proteomes" id="UP000030645"/>
    </source>
</evidence>
<dbReference type="EMBL" id="KE345719">
    <property type="protein sequence ID" value="EXC12638.1"/>
    <property type="molecule type" value="Genomic_DNA"/>
</dbReference>
<feature type="compositionally biased region" description="Basic residues" evidence="1">
    <location>
        <begin position="1"/>
        <end position="10"/>
    </location>
</feature>
<keyword evidence="3" id="KW-1185">Reference proteome</keyword>
<feature type="region of interest" description="Disordered" evidence="1">
    <location>
        <begin position="167"/>
        <end position="200"/>
    </location>
</feature>
<organism evidence="2 3">
    <name type="scientific">Morus notabilis</name>
    <dbReference type="NCBI Taxonomy" id="981085"/>
    <lineage>
        <taxon>Eukaryota</taxon>
        <taxon>Viridiplantae</taxon>
        <taxon>Streptophyta</taxon>
        <taxon>Embryophyta</taxon>
        <taxon>Tracheophyta</taxon>
        <taxon>Spermatophyta</taxon>
        <taxon>Magnoliopsida</taxon>
        <taxon>eudicotyledons</taxon>
        <taxon>Gunneridae</taxon>
        <taxon>Pentapetalae</taxon>
        <taxon>rosids</taxon>
        <taxon>fabids</taxon>
        <taxon>Rosales</taxon>
        <taxon>Moraceae</taxon>
        <taxon>Moreae</taxon>
        <taxon>Morus</taxon>
    </lineage>
</organism>
<feature type="compositionally biased region" description="Basic and acidic residues" evidence="1">
    <location>
        <begin position="185"/>
        <end position="200"/>
    </location>
</feature>
<dbReference type="eggNOG" id="ENOG502S3WV">
    <property type="taxonomic scope" value="Eukaryota"/>
</dbReference>
<evidence type="ECO:0000313" key="2">
    <source>
        <dbReference type="EMBL" id="EXC12638.1"/>
    </source>
</evidence>
<dbReference type="OrthoDB" id="763372at2759"/>
<feature type="compositionally biased region" description="Acidic residues" evidence="1">
    <location>
        <begin position="39"/>
        <end position="51"/>
    </location>
</feature>
<sequence length="200" mass="22238">MSRRQEKRRKFNEAVINMLYPPPPPQARAADLAVNNFDQDFDSDLVSDSFEESSSSTSGDDGESESRKLTRAQRKRLRRKKLKTDASRRGKIIGPLLPAPADDDGNLALENGSPTVRRNAAEKPPSIIDHPEILSDEPVLSSGEPPTCAKNQSKVKIRRLVKKLARKNSLAPREENFDQDQSVKSIDEKDGAKDCKHGHA</sequence>
<feature type="region of interest" description="Disordered" evidence="1">
    <location>
        <begin position="1"/>
        <end position="154"/>
    </location>
</feature>
<evidence type="ECO:0000256" key="1">
    <source>
        <dbReference type="SAM" id="MobiDB-lite"/>
    </source>
</evidence>
<proteinExistence type="predicted"/>
<dbReference type="Proteomes" id="UP000030645">
    <property type="component" value="Unassembled WGS sequence"/>
</dbReference>
<accession>W9RVE8</accession>